<sequence length="123" mass="13754">MGPGQRWQGVPDEIKRVSGERLLRLFERARLLRFSGVGRPAWVEQNLDRISAVFLRPLMPEGTPQRPGTCWRCCALVVVAGEGLRFFGVDIEHGDFDALPNADLSWDVAATLEQAAHYVPLPE</sequence>
<dbReference type="Proteomes" id="UP000186040">
    <property type="component" value="Unassembled WGS sequence"/>
</dbReference>
<reference evidence="1 2" key="1">
    <citation type="submission" date="2016-10" db="EMBL/GenBank/DDBJ databases">
        <title>The Draft Genome Sequence of Actinokineospora bangkokensis 44EHWT reveals the biosynthetic pathway of antifungal compounds Thailandins with unusual extender unit butylmalonyl-CoA.</title>
        <authorList>
            <person name="Greule A."/>
            <person name="Intra B."/>
            <person name="Flemming S."/>
            <person name="Rommel M.G."/>
            <person name="Panbangred W."/>
            <person name="Bechthold A."/>
        </authorList>
    </citation>
    <scope>NUCLEOTIDE SEQUENCE [LARGE SCALE GENOMIC DNA]</scope>
    <source>
        <strain evidence="1 2">44EHW</strain>
    </source>
</reference>
<proteinExistence type="predicted"/>
<accession>A0A1Q9LNZ8</accession>
<keyword evidence="2" id="KW-1185">Reference proteome</keyword>
<dbReference type="AlphaFoldDB" id="A0A1Q9LNZ8"/>
<evidence type="ECO:0000313" key="1">
    <source>
        <dbReference type="EMBL" id="OLR93762.1"/>
    </source>
</evidence>
<dbReference type="STRING" id="1193682.BJP25_16070"/>
<dbReference type="EMBL" id="MKQR01000009">
    <property type="protein sequence ID" value="OLR93762.1"/>
    <property type="molecule type" value="Genomic_DNA"/>
</dbReference>
<evidence type="ECO:0000313" key="2">
    <source>
        <dbReference type="Proteomes" id="UP000186040"/>
    </source>
</evidence>
<gene>
    <name evidence="1" type="ORF">BJP25_16070</name>
</gene>
<comment type="caution">
    <text evidence="1">The sequence shown here is derived from an EMBL/GenBank/DDBJ whole genome shotgun (WGS) entry which is preliminary data.</text>
</comment>
<name>A0A1Q9LNZ8_9PSEU</name>
<organism evidence="1 2">
    <name type="scientific">Actinokineospora bangkokensis</name>
    <dbReference type="NCBI Taxonomy" id="1193682"/>
    <lineage>
        <taxon>Bacteria</taxon>
        <taxon>Bacillati</taxon>
        <taxon>Actinomycetota</taxon>
        <taxon>Actinomycetes</taxon>
        <taxon>Pseudonocardiales</taxon>
        <taxon>Pseudonocardiaceae</taxon>
        <taxon>Actinokineospora</taxon>
    </lineage>
</organism>
<protein>
    <submittedName>
        <fullName evidence="1">Uncharacterized protein</fullName>
    </submittedName>
</protein>